<dbReference type="InterPro" id="IPR009825">
    <property type="entry name" value="ECF_substrate-spec-like"/>
</dbReference>
<evidence type="ECO:0000256" key="3">
    <source>
        <dbReference type="SAM" id="Phobius"/>
    </source>
</evidence>
<dbReference type="RefSeq" id="WP_119792712.1">
    <property type="nucleotide sequence ID" value="NZ_QYZD01000005.1"/>
</dbReference>
<evidence type="ECO:0000313" key="5">
    <source>
        <dbReference type="Proteomes" id="UP000266177"/>
    </source>
</evidence>
<evidence type="ECO:0000256" key="1">
    <source>
        <dbReference type="ARBA" id="ARBA00022692"/>
    </source>
</evidence>
<keyword evidence="2 3" id="KW-1133">Transmembrane helix</keyword>
<dbReference type="GO" id="GO:0016020">
    <property type="term" value="C:membrane"/>
    <property type="evidence" value="ECO:0007669"/>
    <property type="project" value="InterPro"/>
</dbReference>
<gene>
    <name evidence="4" type="ORF">DQX05_08705</name>
</gene>
<feature type="transmembrane region" description="Helical" evidence="3">
    <location>
        <begin position="12"/>
        <end position="31"/>
    </location>
</feature>
<dbReference type="Pfam" id="PF07155">
    <property type="entry name" value="ECF-ribofla_trS"/>
    <property type="match status" value="1"/>
</dbReference>
<dbReference type="NCBIfam" id="NF010182">
    <property type="entry name" value="PRK13661.1"/>
    <property type="match status" value="1"/>
</dbReference>
<dbReference type="EMBL" id="QYZD01000005">
    <property type="protein sequence ID" value="RJG24913.1"/>
    <property type="molecule type" value="Genomic_DNA"/>
</dbReference>
<evidence type="ECO:0000256" key="2">
    <source>
        <dbReference type="ARBA" id="ARBA00022989"/>
    </source>
</evidence>
<dbReference type="PANTHER" id="PTHR37815:SF3">
    <property type="entry name" value="UPF0397 PROTEIN SPR0429"/>
    <property type="match status" value="1"/>
</dbReference>
<feature type="transmembrane region" description="Helical" evidence="3">
    <location>
        <begin position="112"/>
        <end position="135"/>
    </location>
</feature>
<comment type="caution">
    <text evidence="4">The sequence shown here is derived from an EMBL/GenBank/DDBJ whole genome shotgun (WGS) entry which is preliminary data.</text>
</comment>
<sequence length="187" mass="19758">MKQSMFNFSTKTVVAIGIGAALYGLLSTITIPLVPQTGLRPAIAILTIFGAMFGPIVGLLSGAIGHIITDLTWGGGTIWWTWVLGSAVSGFGMGLVYINKSFDVNEGRSTKGAIWTLAITGSLALVVGFGLSSILDVYLLGEAPDKMWLQFVASTLANIAVHLVLGLSAVLGLIRLNRRNSNLRVLK</sequence>
<dbReference type="AlphaFoldDB" id="A0A3A3GK95"/>
<dbReference type="PANTHER" id="PTHR37815">
    <property type="entry name" value="UPF0397 PROTEIN BC_2624-RELATED"/>
    <property type="match status" value="1"/>
</dbReference>
<feature type="transmembrane region" description="Helical" evidence="3">
    <location>
        <begin position="43"/>
        <end position="67"/>
    </location>
</feature>
<accession>A0A3A3GK95</accession>
<proteinExistence type="predicted"/>
<protein>
    <submittedName>
        <fullName evidence="4">ECF-type riboflavin transporter substrate-binding protein</fullName>
    </submittedName>
</protein>
<name>A0A3A3GK95_PANTH</name>
<feature type="transmembrane region" description="Helical" evidence="3">
    <location>
        <begin position="147"/>
        <end position="174"/>
    </location>
</feature>
<feature type="transmembrane region" description="Helical" evidence="3">
    <location>
        <begin position="79"/>
        <end position="100"/>
    </location>
</feature>
<dbReference type="Proteomes" id="UP000266177">
    <property type="component" value="Unassembled WGS sequence"/>
</dbReference>
<dbReference type="OrthoDB" id="4550662at2"/>
<evidence type="ECO:0000313" key="4">
    <source>
        <dbReference type="EMBL" id="RJG24913.1"/>
    </source>
</evidence>
<dbReference type="Gene3D" id="1.10.1760.20">
    <property type="match status" value="1"/>
</dbReference>
<reference evidence="4 5" key="1">
    <citation type="submission" date="2018-09" db="EMBL/GenBank/DDBJ databases">
        <title>Paenibacillus SK2017-BO5.</title>
        <authorList>
            <person name="Piskunova J.V."/>
            <person name="Dubiley S.A."/>
            <person name="Severinov K.V."/>
        </authorList>
    </citation>
    <scope>NUCLEOTIDE SEQUENCE [LARGE SCALE GENOMIC DNA]</scope>
    <source>
        <strain evidence="4 5">BO5</strain>
    </source>
</reference>
<organism evidence="4 5">
    <name type="scientific">Paenibacillus thiaminolyticus</name>
    <name type="common">Bacillus thiaminolyticus</name>
    <dbReference type="NCBI Taxonomy" id="49283"/>
    <lineage>
        <taxon>Bacteria</taxon>
        <taxon>Bacillati</taxon>
        <taxon>Bacillota</taxon>
        <taxon>Bacilli</taxon>
        <taxon>Bacillales</taxon>
        <taxon>Paenibacillaceae</taxon>
        <taxon>Paenibacillus</taxon>
    </lineage>
</organism>
<keyword evidence="3" id="KW-0472">Membrane</keyword>
<keyword evidence="1 3" id="KW-0812">Transmembrane</keyword>